<feature type="transmembrane region" description="Helical" evidence="8">
    <location>
        <begin position="235"/>
        <end position="256"/>
    </location>
</feature>
<dbReference type="PANTHER" id="PTHR11730:SF89">
    <property type="entry name" value="AMMONIUM TRANSPORTER SLL0108-RELATED"/>
    <property type="match status" value="1"/>
</dbReference>
<feature type="compositionally biased region" description="Pro residues" evidence="9">
    <location>
        <begin position="416"/>
        <end position="429"/>
    </location>
</feature>
<evidence type="ECO:0000313" key="12">
    <source>
        <dbReference type="Proteomes" id="UP000220922"/>
    </source>
</evidence>
<feature type="region of interest" description="Disordered" evidence="9">
    <location>
        <begin position="416"/>
        <end position="439"/>
    </location>
</feature>
<feature type="transmembrane region" description="Helical" evidence="8">
    <location>
        <begin position="124"/>
        <end position="145"/>
    </location>
</feature>
<feature type="transmembrane region" description="Helical" evidence="8">
    <location>
        <begin position="165"/>
        <end position="184"/>
    </location>
</feature>
<feature type="transmembrane region" description="Helical" evidence="8">
    <location>
        <begin position="12"/>
        <end position="30"/>
    </location>
</feature>
<dbReference type="GO" id="GO:0008519">
    <property type="term" value="F:ammonium channel activity"/>
    <property type="evidence" value="ECO:0007669"/>
    <property type="project" value="InterPro"/>
</dbReference>
<evidence type="ECO:0000256" key="1">
    <source>
        <dbReference type="ARBA" id="ARBA00004141"/>
    </source>
</evidence>
<dbReference type="Gene3D" id="1.10.3430.10">
    <property type="entry name" value="Ammonium transporter AmtB like domains"/>
    <property type="match status" value="1"/>
</dbReference>
<accession>A0A2H3KNW0</accession>
<keyword evidence="3 8" id="KW-0813">Transport</keyword>
<dbReference type="SUPFAM" id="SSF111352">
    <property type="entry name" value="Ammonium transporter"/>
    <property type="match status" value="1"/>
</dbReference>
<keyword evidence="7 8" id="KW-0924">Ammonia transport</keyword>
<reference evidence="11 12" key="1">
    <citation type="submission" date="2016-05" db="EMBL/GenBank/DDBJ databases">
        <authorList>
            <person name="Lavstsen T."/>
            <person name="Jespersen J.S."/>
        </authorList>
    </citation>
    <scope>NUCLEOTIDE SEQUENCE [LARGE SCALE GENOMIC DNA]</scope>
    <source>
        <strain evidence="11 12">B7-9</strain>
    </source>
</reference>
<feature type="transmembrane region" description="Helical" evidence="8">
    <location>
        <begin position="322"/>
        <end position="342"/>
    </location>
</feature>
<evidence type="ECO:0000256" key="2">
    <source>
        <dbReference type="ARBA" id="ARBA00005887"/>
    </source>
</evidence>
<dbReference type="InterPro" id="IPR024041">
    <property type="entry name" value="NH4_transpt_AmtB-like_dom"/>
</dbReference>
<feature type="transmembrane region" description="Helical" evidence="8">
    <location>
        <begin position="196"/>
        <end position="215"/>
    </location>
</feature>
<dbReference type="InterPro" id="IPR018047">
    <property type="entry name" value="Ammonium_transpt_CS"/>
</dbReference>
<feature type="domain" description="Ammonium transporter AmtB-like" evidence="10">
    <location>
        <begin position="11"/>
        <end position="412"/>
    </location>
</feature>
<evidence type="ECO:0000256" key="7">
    <source>
        <dbReference type="ARBA" id="ARBA00023177"/>
    </source>
</evidence>
<keyword evidence="5 8" id="KW-1133">Transmembrane helix</keyword>
<feature type="transmembrane region" description="Helical" evidence="8">
    <location>
        <begin position="268"/>
        <end position="286"/>
    </location>
</feature>
<comment type="subcellular location">
    <subcellularLocation>
        <location evidence="8">Cell membrane</location>
        <topology evidence="8">Multi-pass membrane protein</topology>
    </subcellularLocation>
    <subcellularLocation>
        <location evidence="1">Membrane</location>
        <topology evidence="1">Multi-pass membrane protein</topology>
    </subcellularLocation>
</comment>
<dbReference type="GO" id="GO:0005886">
    <property type="term" value="C:plasma membrane"/>
    <property type="evidence" value="ECO:0007669"/>
    <property type="project" value="UniProtKB-SubCell"/>
</dbReference>
<dbReference type="FunFam" id="1.10.3430.10:FF:000008">
    <property type="entry name" value="Ammonium transporter"/>
    <property type="match status" value="1"/>
</dbReference>
<dbReference type="InterPro" id="IPR001905">
    <property type="entry name" value="Ammonium_transpt"/>
</dbReference>
<organism evidence="11 12">
    <name type="scientific">Candidatus Chloroploca asiatica</name>
    <dbReference type="NCBI Taxonomy" id="1506545"/>
    <lineage>
        <taxon>Bacteria</taxon>
        <taxon>Bacillati</taxon>
        <taxon>Chloroflexota</taxon>
        <taxon>Chloroflexia</taxon>
        <taxon>Chloroflexales</taxon>
        <taxon>Chloroflexineae</taxon>
        <taxon>Oscillochloridaceae</taxon>
        <taxon>Candidatus Chloroploca</taxon>
    </lineage>
</organism>
<evidence type="ECO:0000256" key="4">
    <source>
        <dbReference type="ARBA" id="ARBA00022692"/>
    </source>
</evidence>
<comment type="caution">
    <text evidence="11">The sequence shown here is derived from an EMBL/GenBank/DDBJ whole genome shotgun (WGS) entry which is preliminary data.</text>
</comment>
<dbReference type="Pfam" id="PF00909">
    <property type="entry name" value="Ammonium_transp"/>
    <property type="match status" value="1"/>
</dbReference>
<protein>
    <recommendedName>
        <fullName evidence="8">Ammonium transporter</fullName>
    </recommendedName>
</protein>
<evidence type="ECO:0000256" key="8">
    <source>
        <dbReference type="RuleBase" id="RU362002"/>
    </source>
</evidence>
<evidence type="ECO:0000313" key="11">
    <source>
        <dbReference type="EMBL" id="PDV99837.1"/>
    </source>
</evidence>
<feature type="compositionally biased region" description="Low complexity" evidence="9">
    <location>
        <begin position="430"/>
        <end position="439"/>
    </location>
</feature>
<evidence type="ECO:0000256" key="6">
    <source>
        <dbReference type="ARBA" id="ARBA00023136"/>
    </source>
</evidence>
<dbReference type="AlphaFoldDB" id="A0A2H3KNW0"/>
<dbReference type="NCBIfam" id="TIGR00836">
    <property type="entry name" value="amt"/>
    <property type="match status" value="1"/>
</dbReference>
<dbReference type="RefSeq" id="WP_097651602.1">
    <property type="nucleotide sequence ID" value="NZ_LYXE01000063.1"/>
</dbReference>
<sequence>MEEMVVALDTMWLLLAAFLVFFMQAGFALLEAGATRSKNAVNILMKNLMDFCIAALTFWMIGWGFAYGASAGGFIGVDQFFLGYDAAEAGGVPILASWLFQVVFAGTAATIVSGALAERTKFSSYLIVSAVMAVLIYPVVVHWVWSGAGWLSDLGFTDFAGSTVVHSVGGWAALMGAIVLGARIGRFSKDGKSQPIPGHNISLVGLGVFILWLGWFGFNPGSQLALSSQADANAVALVAVNTTLAAAAAAVATIIFTWIRTGKPDPNLTLNSVIGGLVAITAPCAFVTPVGAVIIGLVAGPLLVFSTSWLESLKIDDPVGAVPAHLVNGVWGTLALGLFAAIEGNTGTLGLFYGGGMALLIAQAIGVVAVGVWTVVLSGALFYALKATIGLRVSKEEEELGLDLGEHGVAAYPDFIPTPTPGMAPPAPPSGGVSRAPAK</sequence>
<evidence type="ECO:0000256" key="5">
    <source>
        <dbReference type="ARBA" id="ARBA00022989"/>
    </source>
</evidence>
<keyword evidence="6 8" id="KW-0472">Membrane</keyword>
<dbReference type="GO" id="GO:0097272">
    <property type="term" value="P:ammonium homeostasis"/>
    <property type="evidence" value="ECO:0007669"/>
    <property type="project" value="TreeGrafter"/>
</dbReference>
<dbReference type="PROSITE" id="PS01219">
    <property type="entry name" value="AMMONIUM_TRANSP"/>
    <property type="match status" value="1"/>
</dbReference>
<evidence type="ECO:0000259" key="10">
    <source>
        <dbReference type="Pfam" id="PF00909"/>
    </source>
</evidence>
<dbReference type="Proteomes" id="UP000220922">
    <property type="component" value="Unassembled WGS sequence"/>
</dbReference>
<feature type="transmembrane region" description="Helical" evidence="8">
    <location>
        <begin position="51"/>
        <end position="75"/>
    </location>
</feature>
<dbReference type="InterPro" id="IPR029020">
    <property type="entry name" value="Ammonium/urea_transptr"/>
</dbReference>
<proteinExistence type="inferred from homology"/>
<dbReference type="PANTHER" id="PTHR11730">
    <property type="entry name" value="AMMONIUM TRANSPORTER"/>
    <property type="match status" value="1"/>
</dbReference>
<dbReference type="OrthoDB" id="9814202at2"/>
<name>A0A2H3KNW0_9CHLR</name>
<keyword evidence="4 8" id="KW-0812">Transmembrane</keyword>
<gene>
    <name evidence="11" type="ORF">A9Q02_01090</name>
</gene>
<dbReference type="EMBL" id="LYXE01000063">
    <property type="protein sequence ID" value="PDV99837.1"/>
    <property type="molecule type" value="Genomic_DNA"/>
</dbReference>
<keyword evidence="12" id="KW-1185">Reference proteome</keyword>
<evidence type="ECO:0000256" key="9">
    <source>
        <dbReference type="SAM" id="MobiDB-lite"/>
    </source>
</evidence>
<comment type="similarity">
    <text evidence="2 8">Belongs to the ammonia transporter channel (TC 1.A.11.2) family.</text>
</comment>
<feature type="transmembrane region" description="Helical" evidence="8">
    <location>
        <begin position="362"/>
        <end position="385"/>
    </location>
</feature>
<feature type="transmembrane region" description="Helical" evidence="8">
    <location>
        <begin position="95"/>
        <end position="117"/>
    </location>
</feature>
<evidence type="ECO:0000256" key="3">
    <source>
        <dbReference type="ARBA" id="ARBA00022448"/>
    </source>
</evidence>